<dbReference type="GO" id="GO:0006351">
    <property type="term" value="P:DNA-templated transcription"/>
    <property type="evidence" value="ECO:0007669"/>
    <property type="project" value="TreeGrafter"/>
</dbReference>
<keyword evidence="3 8" id="KW-0238">DNA-binding</keyword>
<dbReference type="Proteomes" id="UP000576087">
    <property type="component" value="Unassembled WGS sequence"/>
</dbReference>
<dbReference type="RefSeq" id="WP_183826512.1">
    <property type="nucleotide sequence ID" value="NZ_JACIGW010000004.1"/>
</dbReference>
<evidence type="ECO:0000259" key="5">
    <source>
        <dbReference type="PROSITE" id="PS50931"/>
    </source>
</evidence>
<dbReference type="Proteomes" id="UP000520770">
    <property type="component" value="Unassembled WGS sequence"/>
</dbReference>
<dbReference type="EMBL" id="JACIGY010000005">
    <property type="protein sequence ID" value="MBB4413303.1"/>
    <property type="molecule type" value="Genomic_DNA"/>
</dbReference>
<feature type="domain" description="HTH lysR-type" evidence="5">
    <location>
        <begin position="14"/>
        <end position="71"/>
    </location>
</feature>
<keyword evidence="10" id="KW-1185">Reference proteome</keyword>
<dbReference type="GO" id="GO:0003700">
    <property type="term" value="F:DNA-binding transcription factor activity"/>
    <property type="evidence" value="ECO:0007669"/>
    <property type="project" value="InterPro"/>
</dbReference>
<dbReference type="InterPro" id="IPR000847">
    <property type="entry name" value="LysR_HTH_N"/>
</dbReference>
<dbReference type="SUPFAM" id="SSF46785">
    <property type="entry name" value="Winged helix' DNA-binding domain"/>
    <property type="match status" value="1"/>
</dbReference>
<evidence type="ECO:0000313" key="8">
    <source>
        <dbReference type="EMBL" id="MBB4447759.1"/>
    </source>
</evidence>
<organism evidence="8 11">
    <name type="scientific">Aliirhizobium cellulosilyticum</name>
    <dbReference type="NCBI Taxonomy" id="393664"/>
    <lineage>
        <taxon>Bacteria</taxon>
        <taxon>Pseudomonadati</taxon>
        <taxon>Pseudomonadota</taxon>
        <taxon>Alphaproteobacteria</taxon>
        <taxon>Hyphomicrobiales</taxon>
        <taxon>Rhizobiaceae</taxon>
        <taxon>Aliirhizobium</taxon>
    </lineage>
</organism>
<evidence type="ECO:0000256" key="3">
    <source>
        <dbReference type="ARBA" id="ARBA00023125"/>
    </source>
</evidence>
<evidence type="ECO:0000313" key="9">
    <source>
        <dbReference type="Proteomes" id="UP000520770"/>
    </source>
</evidence>
<dbReference type="SUPFAM" id="SSF53850">
    <property type="entry name" value="Periplasmic binding protein-like II"/>
    <property type="match status" value="1"/>
</dbReference>
<dbReference type="InterPro" id="IPR005119">
    <property type="entry name" value="LysR_subst-bd"/>
</dbReference>
<dbReference type="InterPro" id="IPR058163">
    <property type="entry name" value="LysR-type_TF_proteobact-type"/>
</dbReference>
<sequence>MLHEVEVAGRKQFPSMTGLQVLLAVAERGSTSAAAEPMSLSQSAVSKQLINLEEAIGGPAFIRTPNGMISTELGSIYIEHARTAIKAMEDAALKVSRLKPGPRVLRLQVPPIFGDRWLLPRFAQFTEAHPEIEVQFTTFVSKTQTEVPDGMVRFVVKPSDDEEGDYLFGHDIRLVSAPSYWEKIGEPASVEAASKGVMLEHPQTPFHWPFLAAFHGSPTLEARHTMRFGYYTMVIRAALAGQGMALIPQGLIAEELASGRLVNPAGIGYRSDYGYWFARPRSLPTSQSMRLFTQWINREGALARD</sequence>
<dbReference type="InterPro" id="IPR036390">
    <property type="entry name" value="WH_DNA-bd_sf"/>
</dbReference>
<dbReference type="PANTHER" id="PTHR30537:SF74">
    <property type="entry name" value="HTH-TYPE TRANSCRIPTIONAL REGULATOR TRPI"/>
    <property type="match status" value="1"/>
</dbReference>
<accession>A0A7W6Y5B6</accession>
<name>A0A7W6Y5B6_9HYPH</name>
<evidence type="ECO:0000313" key="6">
    <source>
        <dbReference type="EMBL" id="MBB4350124.1"/>
    </source>
</evidence>
<dbReference type="Proteomes" id="UP000524535">
    <property type="component" value="Unassembled WGS sequence"/>
</dbReference>
<dbReference type="PROSITE" id="PS50931">
    <property type="entry name" value="HTH_LYSR"/>
    <property type="match status" value="1"/>
</dbReference>
<gene>
    <name evidence="7" type="ORF">GGE31_003829</name>
    <name evidence="6" type="ORF">GGE33_003887</name>
    <name evidence="8" type="ORF">GGE35_003594</name>
</gene>
<dbReference type="Pfam" id="PF03466">
    <property type="entry name" value="LysR_substrate"/>
    <property type="match status" value="1"/>
</dbReference>
<proteinExistence type="inferred from homology"/>
<comment type="caution">
    <text evidence="8">The sequence shown here is derived from an EMBL/GenBank/DDBJ whole genome shotgun (WGS) entry which is preliminary data.</text>
</comment>
<evidence type="ECO:0000256" key="1">
    <source>
        <dbReference type="ARBA" id="ARBA00009437"/>
    </source>
</evidence>
<dbReference type="Pfam" id="PF00126">
    <property type="entry name" value="HTH_1"/>
    <property type="match status" value="1"/>
</dbReference>
<dbReference type="Gene3D" id="3.40.190.10">
    <property type="entry name" value="Periplasmic binding protein-like II"/>
    <property type="match status" value="2"/>
</dbReference>
<keyword evidence="2" id="KW-0805">Transcription regulation</keyword>
<evidence type="ECO:0000256" key="4">
    <source>
        <dbReference type="ARBA" id="ARBA00023163"/>
    </source>
</evidence>
<evidence type="ECO:0000256" key="2">
    <source>
        <dbReference type="ARBA" id="ARBA00023015"/>
    </source>
</evidence>
<keyword evidence="4" id="KW-0804">Transcription</keyword>
<dbReference type="EMBL" id="JACIGW010000004">
    <property type="protein sequence ID" value="MBB4350124.1"/>
    <property type="molecule type" value="Genomic_DNA"/>
</dbReference>
<dbReference type="AlphaFoldDB" id="A0A7W6Y5B6"/>
<protein>
    <submittedName>
        <fullName evidence="8">DNA-binding transcriptional LysR family regulator</fullName>
    </submittedName>
</protein>
<evidence type="ECO:0000313" key="10">
    <source>
        <dbReference type="Proteomes" id="UP000524535"/>
    </source>
</evidence>
<evidence type="ECO:0000313" key="11">
    <source>
        <dbReference type="Proteomes" id="UP000576087"/>
    </source>
</evidence>
<dbReference type="EMBL" id="JACIHM010000005">
    <property type="protein sequence ID" value="MBB4447759.1"/>
    <property type="molecule type" value="Genomic_DNA"/>
</dbReference>
<evidence type="ECO:0000313" key="7">
    <source>
        <dbReference type="EMBL" id="MBB4413303.1"/>
    </source>
</evidence>
<dbReference type="PANTHER" id="PTHR30537">
    <property type="entry name" value="HTH-TYPE TRANSCRIPTIONAL REGULATOR"/>
    <property type="match status" value="1"/>
</dbReference>
<reference evidence="9 10" key="1">
    <citation type="submission" date="2020-08" db="EMBL/GenBank/DDBJ databases">
        <title>Genomic Encyclopedia of Type Strains, Phase IV (KMG-V): Genome sequencing to study the core and pangenomes of soil and plant-associated prokaryotes.</title>
        <authorList>
            <person name="Whitman W."/>
        </authorList>
    </citation>
    <scope>NUCLEOTIDE SEQUENCE [LARGE SCALE GENOMIC DNA]</scope>
    <source>
        <strain evidence="7 10">SEMIA 444</strain>
        <strain evidence="6 9">SEMIA 448</strain>
        <strain evidence="8 11">SEMIA 452</strain>
    </source>
</reference>
<dbReference type="InterPro" id="IPR036388">
    <property type="entry name" value="WH-like_DNA-bd_sf"/>
</dbReference>
<dbReference type="GO" id="GO:0043565">
    <property type="term" value="F:sequence-specific DNA binding"/>
    <property type="evidence" value="ECO:0007669"/>
    <property type="project" value="TreeGrafter"/>
</dbReference>
<comment type="similarity">
    <text evidence="1">Belongs to the LysR transcriptional regulatory family.</text>
</comment>
<dbReference type="Gene3D" id="1.10.10.10">
    <property type="entry name" value="Winged helix-like DNA-binding domain superfamily/Winged helix DNA-binding domain"/>
    <property type="match status" value="1"/>
</dbReference>